<keyword evidence="2" id="KW-1185">Reference proteome</keyword>
<comment type="caution">
    <text evidence="1">The sequence shown here is derived from an EMBL/GenBank/DDBJ whole genome shotgun (WGS) entry which is preliminary data.</text>
</comment>
<dbReference type="AlphaFoldDB" id="A0AAD7JT10"/>
<proteinExistence type="predicted"/>
<protein>
    <submittedName>
        <fullName evidence="1">Uncharacterized protein</fullName>
    </submittedName>
</protein>
<name>A0AAD7JT10_9AGAR</name>
<accession>A0AAD7JT10</accession>
<organism evidence="1 2">
    <name type="scientific">Mycena metata</name>
    <dbReference type="NCBI Taxonomy" id="1033252"/>
    <lineage>
        <taxon>Eukaryota</taxon>
        <taxon>Fungi</taxon>
        <taxon>Dikarya</taxon>
        <taxon>Basidiomycota</taxon>
        <taxon>Agaricomycotina</taxon>
        <taxon>Agaricomycetes</taxon>
        <taxon>Agaricomycetidae</taxon>
        <taxon>Agaricales</taxon>
        <taxon>Marasmiineae</taxon>
        <taxon>Mycenaceae</taxon>
        <taxon>Mycena</taxon>
    </lineage>
</organism>
<evidence type="ECO:0000313" key="2">
    <source>
        <dbReference type="Proteomes" id="UP001215598"/>
    </source>
</evidence>
<gene>
    <name evidence="1" type="ORF">B0H16DRAFT_1513587</name>
</gene>
<evidence type="ECO:0000313" key="1">
    <source>
        <dbReference type="EMBL" id="KAJ7771448.1"/>
    </source>
</evidence>
<reference evidence="1" key="1">
    <citation type="submission" date="2023-03" db="EMBL/GenBank/DDBJ databases">
        <title>Massive genome expansion in bonnet fungi (Mycena s.s.) driven by repeated elements and novel gene families across ecological guilds.</title>
        <authorList>
            <consortium name="Lawrence Berkeley National Laboratory"/>
            <person name="Harder C.B."/>
            <person name="Miyauchi S."/>
            <person name="Viragh M."/>
            <person name="Kuo A."/>
            <person name="Thoen E."/>
            <person name="Andreopoulos B."/>
            <person name="Lu D."/>
            <person name="Skrede I."/>
            <person name="Drula E."/>
            <person name="Henrissat B."/>
            <person name="Morin E."/>
            <person name="Kohler A."/>
            <person name="Barry K."/>
            <person name="LaButti K."/>
            <person name="Morin E."/>
            <person name="Salamov A."/>
            <person name="Lipzen A."/>
            <person name="Mereny Z."/>
            <person name="Hegedus B."/>
            <person name="Baldrian P."/>
            <person name="Stursova M."/>
            <person name="Weitz H."/>
            <person name="Taylor A."/>
            <person name="Grigoriev I.V."/>
            <person name="Nagy L.G."/>
            <person name="Martin F."/>
            <person name="Kauserud H."/>
        </authorList>
    </citation>
    <scope>NUCLEOTIDE SEQUENCE</scope>
    <source>
        <strain evidence="1">CBHHK182m</strain>
    </source>
</reference>
<dbReference type="Proteomes" id="UP001215598">
    <property type="component" value="Unassembled WGS sequence"/>
</dbReference>
<dbReference type="EMBL" id="JARKIB010000015">
    <property type="protein sequence ID" value="KAJ7771448.1"/>
    <property type="molecule type" value="Genomic_DNA"/>
</dbReference>
<sequence length="77" mass="8467">MHVGALCASLQIIHLTLQRSEGLSIDIRAEGKLRVDSEVDAVGEVLLRLYKVVYSLRSPIGMIRLSHCYSSLGSELV</sequence>